<dbReference type="Proteomes" id="UP000061603">
    <property type="component" value="Chromosome"/>
</dbReference>
<evidence type="ECO:0000313" key="5">
    <source>
        <dbReference type="Proteomes" id="UP000061603"/>
    </source>
</evidence>
<keyword evidence="2" id="KW-0560">Oxidoreductase</keyword>
<accession>A0A0C5J8S8</accession>
<dbReference type="GO" id="GO:0005886">
    <property type="term" value="C:plasma membrane"/>
    <property type="evidence" value="ECO:0007669"/>
    <property type="project" value="TreeGrafter"/>
</dbReference>
<dbReference type="SUPFAM" id="SSF54373">
    <property type="entry name" value="FAD-linked reductases, C-terminal domain"/>
    <property type="match status" value="1"/>
</dbReference>
<dbReference type="Gene3D" id="3.30.9.10">
    <property type="entry name" value="D-Amino Acid Oxidase, subunit A, domain 2"/>
    <property type="match status" value="1"/>
</dbReference>
<dbReference type="EMBL" id="CP010554">
    <property type="protein sequence ID" value="AJP48380.1"/>
    <property type="molecule type" value="Genomic_DNA"/>
</dbReference>
<evidence type="ECO:0000256" key="2">
    <source>
        <dbReference type="ARBA" id="ARBA00023002"/>
    </source>
</evidence>
<proteinExistence type="inferred from homology"/>
<dbReference type="STRING" id="1565605.PG1C_07735"/>
<dbReference type="KEGG" id="rbu:PG1C_07735"/>
<dbReference type="AlphaFoldDB" id="A0A0C5J8S8"/>
<dbReference type="Gene3D" id="3.50.50.60">
    <property type="entry name" value="FAD/NAD(P)-binding domain"/>
    <property type="match status" value="2"/>
</dbReference>
<feature type="domain" description="FAD dependent oxidoreductase" evidence="3">
    <location>
        <begin position="4"/>
        <end position="406"/>
    </location>
</feature>
<dbReference type="InterPro" id="IPR036188">
    <property type="entry name" value="FAD/NAD-bd_sf"/>
</dbReference>
<keyword evidence="5" id="KW-1185">Reference proteome</keyword>
<dbReference type="GO" id="GO:0005737">
    <property type="term" value="C:cytoplasm"/>
    <property type="evidence" value="ECO:0007669"/>
    <property type="project" value="TreeGrafter"/>
</dbReference>
<dbReference type="GO" id="GO:0055130">
    <property type="term" value="P:D-alanine catabolic process"/>
    <property type="evidence" value="ECO:0007669"/>
    <property type="project" value="TreeGrafter"/>
</dbReference>
<dbReference type="SUPFAM" id="SSF51905">
    <property type="entry name" value="FAD/NAD(P)-binding domain"/>
    <property type="match status" value="1"/>
</dbReference>
<dbReference type="RefSeq" id="WP_202634282.1">
    <property type="nucleotide sequence ID" value="NZ_CP010554.1"/>
</dbReference>
<dbReference type="PANTHER" id="PTHR13847">
    <property type="entry name" value="SARCOSINE DEHYDROGENASE-RELATED"/>
    <property type="match status" value="1"/>
</dbReference>
<dbReference type="GO" id="GO:0008718">
    <property type="term" value="F:D-amino-acid dehydrogenase activity"/>
    <property type="evidence" value="ECO:0007669"/>
    <property type="project" value="TreeGrafter"/>
</dbReference>
<name>A0A0C5J8S8_9PROT</name>
<evidence type="ECO:0000259" key="3">
    <source>
        <dbReference type="Pfam" id="PF01266"/>
    </source>
</evidence>
<comment type="similarity">
    <text evidence="1">Belongs to the DadA oxidoreductase family.</text>
</comment>
<sequence>MRSITVLGAGVAGVTSAWYLAAEGYDVTVIDRQMAPAQETSFANGGQISVSHAEPWANPAAFWRILKWLGREDAPLLWRLRADFDQWLWGAQFLRECTAARTRANIRSIVQLGLMSRRELGTLREVLALDYDQLTRGILHIYTDQREFDHALRQATLMREFGCDRVPKTKAECELIEPAINQSTVPIIGGTYTAADESGDAQRFTQLLAQQAAARGVRFRFGETITALQRQGECVTGVNLATGETVASDATVLALGSYSPLLLRPLGVRLPIYPGKGYSATFALPENVSPSVVPTVSLTDDGAKIVFSRLGKRLRVAGTAEFTGYDLALNPTRCAAMVKRTRRLFPALSRVEEIEYWAGLRPVTPSNVPLISDMRSAGLAGLWLNTGHGTLGWTLACGSARLLSDLIAGREPEINSVPYRFK</sequence>
<organism evidence="4 5">
    <name type="scientific">Rugosibacter aromaticivorans</name>
    <dbReference type="NCBI Taxonomy" id="1565605"/>
    <lineage>
        <taxon>Bacteria</taxon>
        <taxon>Pseudomonadati</taxon>
        <taxon>Pseudomonadota</taxon>
        <taxon>Betaproteobacteria</taxon>
        <taxon>Nitrosomonadales</taxon>
        <taxon>Sterolibacteriaceae</taxon>
        <taxon>Rugosibacter</taxon>
    </lineage>
</organism>
<evidence type="ECO:0000313" key="4">
    <source>
        <dbReference type="EMBL" id="AJP48380.1"/>
    </source>
</evidence>
<protein>
    <submittedName>
        <fullName evidence="4">Amino acid dehydrogenase</fullName>
    </submittedName>
</protein>
<dbReference type="PANTHER" id="PTHR13847:SF280">
    <property type="entry name" value="D-AMINO ACID DEHYDROGENASE"/>
    <property type="match status" value="1"/>
</dbReference>
<dbReference type="HOGENOM" id="CLU_007884_9_2_4"/>
<dbReference type="InterPro" id="IPR006076">
    <property type="entry name" value="FAD-dep_OxRdtase"/>
</dbReference>
<dbReference type="NCBIfam" id="NF001933">
    <property type="entry name" value="PRK00711.1"/>
    <property type="match status" value="1"/>
</dbReference>
<dbReference type="Pfam" id="PF01266">
    <property type="entry name" value="DAO"/>
    <property type="match status" value="1"/>
</dbReference>
<gene>
    <name evidence="4" type="ORF">PG1C_07735</name>
</gene>
<reference evidence="4 5" key="1">
    <citation type="journal article" date="2015" name="Genome Announc.">
        <title>Complete Genome Sequence of a Novel Bacterium within the Family Rhodocyclaceae That Degrades Polycyclic Aromatic Hydrocarbons.</title>
        <authorList>
            <person name="Singleton D.R."/>
            <person name="Dickey A.N."/>
            <person name="Scholl E.H."/>
            <person name="Wright F.A."/>
            <person name="Aitken M.D."/>
        </authorList>
    </citation>
    <scope>NUCLEOTIDE SEQUENCE [LARGE SCALE GENOMIC DNA]</scope>
    <source>
        <strain evidence="5">PG1-Ca6</strain>
    </source>
</reference>
<evidence type="ECO:0000256" key="1">
    <source>
        <dbReference type="ARBA" id="ARBA00009410"/>
    </source>
</evidence>
<dbReference type="PATRIC" id="fig|1565605.3.peg.1630"/>